<feature type="transmembrane region" description="Helical" evidence="2">
    <location>
        <begin position="307"/>
        <end position="326"/>
    </location>
</feature>
<feature type="transmembrane region" description="Helical" evidence="2">
    <location>
        <begin position="207"/>
        <end position="226"/>
    </location>
</feature>
<dbReference type="RefSeq" id="WP_157748257.1">
    <property type="nucleotide sequence ID" value="NZ_LT607750.1"/>
</dbReference>
<dbReference type="InterPro" id="IPR010640">
    <property type="entry name" value="Low_temperature_requirement_A"/>
</dbReference>
<accession>A0A1C5J4E8</accession>
<feature type="region of interest" description="Disordered" evidence="1">
    <location>
        <begin position="340"/>
        <end position="372"/>
    </location>
</feature>
<name>A0A1C5J4E8_9ACTN</name>
<feature type="transmembrane region" description="Helical" evidence="2">
    <location>
        <begin position="20"/>
        <end position="40"/>
    </location>
</feature>
<keyword evidence="2" id="KW-1133">Transmembrane helix</keyword>
<keyword evidence="2" id="KW-0472">Membrane</keyword>
<dbReference type="PANTHER" id="PTHR36840:SF1">
    <property type="entry name" value="BLL5714 PROTEIN"/>
    <property type="match status" value="1"/>
</dbReference>
<evidence type="ECO:0000256" key="2">
    <source>
        <dbReference type="SAM" id="Phobius"/>
    </source>
</evidence>
<sequence length="372" mass="40500">MARDPARPARRPEEQQTTFLDLFLDLVFVFALLQLSLVLLDRMHWSGAAETLLLLLAVLWVWDATSSVSYTFDPRHSAIQAVVIGCMFGSLVMAAAIPEAFGAHGLVFAGAYVAVHVGRSLLVVIISRGDERQRLQVRLTLWYGVSAVPWLAGAVVQGWPRGVLWALALAVNITAFWIGWPVPRLGRANASDLAITGMFLAERHRQFFIIALGGMILDIGLGLSSNPFDADHVAAVVVAFATTVLLWRIYIHRAGEVLAEAFAASCSPLRVTGRAVNAHLVMIAGTVVISAGIHLVVRHAFGHTRPSWAAFILGGPALFLVGRATLEHTVFGRLSRSAWSRSSRSSPSRRQRSSCRRCWSPPSLLSSWSVSP</sequence>
<dbReference type="AlphaFoldDB" id="A0A1C5J4E8"/>
<organism evidence="3 4">
    <name type="scientific">Micromonospora echinaurantiaca</name>
    <dbReference type="NCBI Taxonomy" id="47857"/>
    <lineage>
        <taxon>Bacteria</taxon>
        <taxon>Bacillati</taxon>
        <taxon>Actinomycetota</taxon>
        <taxon>Actinomycetes</taxon>
        <taxon>Micromonosporales</taxon>
        <taxon>Micromonosporaceae</taxon>
        <taxon>Micromonospora</taxon>
    </lineage>
</organism>
<keyword evidence="4" id="KW-1185">Reference proteome</keyword>
<feature type="transmembrane region" description="Helical" evidence="2">
    <location>
        <begin position="232"/>
        <end position="251"/>
    </location>
</feature>
<evidence type="ECO:0000313" key="4">
    <source>
        <dbReference type="Proteomes" id="UP000198217"/>
    </source>
</evidence>
<dbReference type="Proteomes" id="UP000198217">
    <property type="component" value="Chromosome I"/>
</dbReference>
<proteinExistence type="predicted"/>
<reference evidence="3 4" key="1">
    <citation type="submission" date="2016-06" db="EMBL/GenBank/DDBJ databases">
        <authorList>
            <person name="Kjaerup R.B."/>
            <person name="Dalgaard T.S."/>
            <person name="Juul-Madsen H.R."/>
        </authorList>
    </citation>
    <scope>NUCLEOTIDE SEQUENCE [LARGE SCALE GENOMIC DNA]</scope>
    <source>
        <strain evidence="3 4">DSM 43904</strain>
    </source>
</reference>
<dbReference type="Pfam" id="PF06772">
    <property type="entry name" value="LtrA"/>
    <property type="match status" value="1"/>
</dbReference>
<dbReference type="EMBL" id="LT607750">
    <property type="protein sequence ID" value="SCG65427.1"/>
    <property type="molecule type" value="Genomic_DNA"/>
</dbReference>
<feature type="transmembrane region" description="Helical" evidence="2">
    <location>
        <begin position="139"/>
        <end position="156"/>
    </location>
</feature>
<dbReference type="PANTHER" id="PTHR36840">
    <property type="entry name" value="BLL5714 PROTEIN"/>
    <property type="match status" value="1"/>
</dbReference>
<feature type="transmembrane region" description="Helical" evidence="2">
    <location>
        <begin position="162"/>
        <end position="180"/>
    </location>
</feature>
<feature type="compositionally biased region" description="Low complexity" evidence="1">
    <location>
        <begin position="356"/>
        <end position="372"/>
    </location>
</feature>
<keyword evidence="2" id="KW-0812">Transmembrane</keyword>
<feature type="transmembrane region" description="Helical" evidence="2">
    <location>
        <begin position="52"/>
        <end position="72"/>
    </location>
</feature>
<protein>
    <submittedName>
        <fullName evidence="3">Low temperature requirement protein LtrA</fullName>
    </submittedName>
</protein>
<feature type="transmembrane region" description="Helical" evidence="2">
    <location>
        <begin position="103"/>
        <end position="127"/>
    </location>
</feature>
<evidence type="ECO:0000256" key="1">
    <source>
        <dbReference type="SAM" id="MobiDB-lite"/>
    </source>
</evidence>
<feature type="transmembrane region" description="Helical" evidence="2">
    <location>
        <begin position="280"/>
        <end position="301"/>
    </location>
</feature>
<gene>
    <name evidence="3" type="ORF">GA0070609_4051</name>
</gene>
<evidence type="ECO:0000313" key="3">
    <source>
        <dbReference type="EMBL" id="SCG65427.1"/>
    </source>
</evidence>
<feature type="transmembrane region" description="Helical" evidence="2">
    <location>
        <begin position="79"/>
        <end position="97"/>
    </location>
</feature>